<accession>A0A8H2W5W1</accession>
<evidence type="ECO:0000313" key="1">
    <source>
        <dbReference type="EMBL" id="CAE6340420.1"/>
    </source>
</evidence>
<dbReference type="Proteomes" id="UP000663846">
    <property type="component" value="Unassembled WGS sequence"/>
</dbReference>
<organism evidence="1 2">
    <name type="scientific">Rhizoctonia solani</name>
    <dbReference type="NCBI Taxonomy" id="456999"/>
    <lineage>
        <taxon>Eukaryota</taxon>
        <taxon>Fungi</taxon>
        <taxon>Dikarya</taxon>
        <taxon>Basidiomycota</taxon>
        <taxon>Agaricomycotina</taxon>
        <taxon>Agaricomycetes</taxon>
        <taxon>Cantharellales</taxon>
        <taxon>Ceratobasidiaceae</taxon>
        <taxon>Rhizoctonia</taxon>
    </lineage>
</organism>
<reference evidence="1" key="1">
    <citation type="submission" date="2021-01" db="EMBL/GenBank/DDBJ databases">
        <authorList>
            <person name="Kaushik A."/>
        </authorList>
    </citation>
    <scope>NUCLEOTIDE SEQUENCE</scope>
    <source>
        <strain evidence="1">AG1-1C</strain>
    </source>
</reference>
<gene>
    <name evidence="1" type="ORF">RDB_LOCUS3672</name>
</gene>
<protein>
    <submittedName>
        <fullName evidence="1">Uncharacterized protein</fullName>
    </submittedName>
</protein>
<dbReference type="AlphaFoldDB" id="A0A8H2W5W1"/>
<evidence type="ECO:0000313" key="2">
    <source>
        <dbReference type="Proteomes" id="UP000663846"/>
    </source>
</evidence>
<sequence>MGVPVPAGSEEGEDIGVIPQGGRVKIQRGPLVMRSSKSKLVDHLYTLKNGDNSLLEYAVGVTKSHDLKEESLDLWKFKGVRPHECLLALRNDKGGFPPLSALQYFKKEVAAQEACHANLTEGFLKGQSPADVKQCHNEDFALAMEAPTAEEFYNCLKMAQPCDLAMGFPALKAFTQYHYKDTGELPQGVYPPSKLKK</sequence>
<name>A0A8H2W5W1_9AGAM</name>
<comment type="caution">
    <text evidence="1">The sequence shown here is derived from an EMBL/GenBank/DDBJ whole genome shotgun (WGS) entry which is preliminary data.</text>
</comment>
<proteinExistence type="predicted"/>
<dbReference type="EMBL" id="CAJMWS010000022">
    <property type="protein sequence ID" value="CAE6340420.1"/>
    <property type="molecule type" value="Genomic_DNA"/>
</dbReference>